<dbReference type="SUPFAM" id="SSF51905">
    <property type="entry name" value="FAD/NAD(P)-binding domain"/>
    <property type="match status" value="1"/>
</dbReference>
<protein>
    <submittedName>
        <fullName evidence="2">Uncharacterized protein</fullName>
    </submittedName>
</protein>
<dbReference type="Gene3D" id="3.50.50.60">
    <property type="entry name" value="FAD/NAD(P)-binding domain"/>
    <property type="match status" value="1"/>
</dbReference>
<accession>A0A975LAR4</accession>
<feature type="region of interest" description="Disordered" evidence="1">
    <location>
        <begin position="109"/>
        <end position="147"/>
    </location>
</feature>
<dbReference type="InterPro" id="IPR036188">
    <property type="entry name" value="FAD/NAD-bd_sf"/>
</dbReference>
<keyword evidence="3" id="KW-1185">Reference proteome</keyword>
<proteinExistence type="predicted"/>
<dbReference type="EMBL" id="CP074402">
    <property type="protein sequence ID" value="QVJ02399.1"/>
    <property type="molecule type" value="Genomic_DNA"/>
</dbReference>
<sequence length="157" mass="17262">MRSLPVPDIHDVIRDAEPLDDPVSFRYPASVRRRYETLDSFPERLLVLGDAVCSFNPVYGQGMTVAALEALTLREHLRSGRNPDPLDFLKDVSAVIDVPWESSAGGDLGYPEVEGRGRSRYGWPTPTSGGSTARRAGTHSSPGRSCAWPVWSIRPRG</sequence>
<reference evidence="2" key="1">
    <citation type="submission" date="2021-05" db="EMBL/GenBank/DDBJ databases">
        <authorList>
            <person name="Kaiqin L."/>
            <person name="Jian G."/>
        </authorList>
    </citation>
    <scope>NUCLEOTIDE SEQUENCE</scope>
    <source>
        <strain evidence="2">HDS5</strain>
    </source>
</reference>
<name>A0A975LAR4_9ACTN</name>
<evidence type="ECO:0000256" key="1">
    <source>
        <dbReference type="SAM" id="MobiDB-lite"/>
    </source>
</evidence>
<evidence type="ECO:0000313" key="2">
    <source>
        <dbReference type="EMBL" id="QVJ02399.1"/>
    </source>
</evidence>
<organism evidence="2 3">
    <name type="scientific">Nocardiopsis eucommiae</name>
    <dbReference type="NCBI Taxonomy" id="2831970"/>
    <lineage>
        <taxon>Bacteria</taxon>
        <taxon>Bacillati</taxon>
        <taxon>Actinomycetota</taxon>
        <taxon>Actinomycetes</taxon>
        <taxon>Streptosporangiales</taxon>
        <taxon>Nocardiopsidaceae</taxon>
        <taxon>Nocardiopsis</taxon>
    </lineage>
</organism>
<dbReference type="AlphaFoldDB" id="A0A975LAR4"/>
<dbReference type="Proteomes" id="UP000682416">
    <property type="component" value="Chromosome"/>
</dbReference>
<gene>
    <name evidence="2" type="ORF">KGD82_07565</name>
</gene>
<dbReference type="KEGG" id="nec:KGD82_07565"/>
<evidence type="ECO:0000313" key="3">
    <source>
        <dbReference type="Proteomes" id="UP000682416"/>
    </source>
</evidence>